<proteinExistence type="inferred from homology"/>
<dbReference type="Pfam" id="PF08207">
    <property type="entry name" value="EFP_N"/>
    <property type="match status" value="1"/>
</dbReference>
<evidence type="ECO:0000259" key="10">
    <source>
        <dbReference type="SMART" id="SM00841"/>
    </source>
</evidence>
<dbReference type="Gene3D" id="2.40.50.140">
    <property type="entry name" value="Nucleic acid-binding proteins"/>
    <property type="match status" value="2"/>
</dbReference>
<dbReference type="InterPro" id="IPR014722">
    <property type="entry name" value="Rib_uL2_dom2"/>
</dbReference>
<evidence type="ECO:0000256" key="2">
    <source>
        <dbReference type="ARBA" id="ARBA00004815"/>
    </source>
</evidence>
<dbReference type="PIRSF" id="PIRSF005901">
    <property type="entry name" value="EF-P"/>
    <property type="match status" value="1"/>
</dbReference>
<keyword evidence="13" id="KW-1185">Reference proteome</keyword>
<dbReference type="CDD" id="cd04470">
    <property type="entry name" value="S1_EF-P_repeat_1"/>
    <property type="match status" value="1"/>
</dbReference>
<dbReference type="InterPro" id="IPR015365">
    <property type="entry name" value="Elong-fact-P_C"/>
</dbReference>
<dbReference type="GO" id="GO:0003746">
    <property type="term" value="F:translation elongation factor activity"/>
    <property type="evidence" value="ECO:0007669"/>
    <property type="project" value="UniProtKB-UniRule"/>
</dbReference>
<gene>
    <name evidence="7" type="primary">efp</name>
    <name evidence="12" type="ORF">AKJ09_07850</name>
</gene>
<dbReference type="KEGG" id="llu:AKJ09_07850"/>
<dbReference type="PROSITE" id="PS01275">
    <property type="entry name" value="EFP"/>
    <property type="match status" value="1"/>
</dbReference>
<dbReference type="InterPro" id="IPR001059">
    <property type="entry name" value="Transl_elong_P/YeiP_cen"/>
</dbReference>
<dbReference type="OrthoDB" id="9801844at2"/>
<feature type="domain" description="Translation elongation factor P/YeiP central" evidence="11">
    <location>
        <begin position="67"/>
        <end position="121"/>
    </location>
</feature>
<dbReference type="FunFam" id="2.30.30.30:FF:000003">
    <property type="entry name" value="Elongation factor P"/>
    <property type="match status" value="1"/>
</dbReference>
<evidence type="ECO:0000256" key="9">
    <source>
        <dbReference type="RuleBase" id="RU004389"/>
    </source>
</evidence>
<protein>
    <recommendedName>
        <fullName evidence="7 8">Elongation factor P</fullName>
        <shortName evidence="7">EF-P</shortName>
    </recommendedName>
</protein>
<feature type="domain" description="Elongation factor P C-terminal" evidence="10">
    <location>
        <begin position="129"/>
        <end position="184"/>
    </location>
</feature>
<comment type="pathway">
    <text evidence="2 7">Protein biosynthesis; polypeptide chain elongation.</text>
</comment>
<dbReference type="FunFam" id="2.40.50.140:FF:000009">
    <property type="entry name" value="Elongation factor P"/>
    <property type="match status" value="1"/>
</dbReference>
<evidence type="ECO:0000256" key="6">
    <source>
        <dbReference type="ARBA" id="ARBA00022917"/>
    </source>
</evidence>
<evidence type="ECO:0000256" key="1">
    <source>
        <dbReference type="ARBA" id="ARBA00004496"/>
    </source>
</evidence>
<dbReference type="InterPro" id="IPR020599">
    <property type="entry name" value="Transl_elong_fac_P/YeiP"/>
</dbReference>
<dbReference type="EMBL" id="CP012333">
    <property type="protein sequence ID" value="AKV01187.1"/>
    <property type="molecule type" value="Genomic_DNA"/>
</dbReference>
<dbReference type="STRING" id="1391654.AKJ09_07850"/>
<keyword evidence="6 7" id="KW-0648">Protein biosynthesis</keyword>
<dbReference type="HAMAP" id="MF_00141">
    <property type="entry name" value="EF_P"/>
    <property type="match status" value="1"/>
</dbReference>
<dbReference type="SMART" id="SM01185">
    <property type="entry name" value="EFP"/>
    <property type="match status" value="1"/>
</dbReference>
<dbReference type="Pfam" id="PF01132">
    <property type="entry name" value="EFP"/>
    <property type="match status" value="1"/>
</dbReference>
<dbReference type="PATRIC" id="fig|1391654.3.peg.7958"/>
<dbReference type="InterPro" id="IPR011768">
    <property type="entry name" value="Transl_elongation_fac_P"/>
</dbReference>
<dbReference type="SUPFAM" id="SSF50104">
    <property type="entry name" value="Translation proteins SH3-like domain"/>
    <property type="match status" value="1"/>
</dbReference>
<dbReference type="InterPro" id="IPR012340">
    <property type="entry name" value="NA-bd_OB-fold"/>
</dbReference>
<comment type="similarity">
    <text evidence="3 7 9">Belongs to the elongation factor P family.</text>
</comment>
<evidence type="ECO:0000256" key="4">
    <source>
        <dbReference type="ARBA" id="ARBA00022490"/>
    </source>
</evidence>
<dbReference type="FunFam" id="2.40.50.140:FF:000004">
    <property type="entry name" value="Elongation factor P"/>
    <property type="match status" value="1"/>
</dbReference>
<evidence type="ECO:0000313" key="13">
    <source>
        <dbReference type="Proteomes" id="UP000064967"/>
    </source>
</evidence>
<dbReference type="NCBIfam" id="NF001810">
    <property type="entry name" value="PRK00529.1"/>
    <property type="match status" value="1"/>
</dbReference>
<dbReference type="InterPro" id="IPR013185">
    <property type="entry name" value="Transl_elong_KOW-like"/>
</dbReference>
<dbReference type="Gene3D" id="2.30.30.30">
    <property type="match status" value="1"/>
</dbReference>
<evidence type="ECO:0000259" key="11">
    <source>
        <dbReference type="SMART" id="SM01185"/>
    </source>
</evidence>
<name>A0A0K1Q694_9BACT</name>
<evidence type="ECO:0000256" key="3">
    <source>
        <dbReference type="ARBA" id="ARBA00009479"/>
    </source>
</evidence>
<dbReference type="PANTHER" id="PTHR30053:SF12">
    <property type="entry name" value="ELONGATION FACTOR P (EF-P) FAMILY PROTEIN"/>
    <property type="match status" value="1"/>
</dbReference>
<dbReference type="AlphaFoldDB" id="A0A0K1Q694"/>
<keyword evidence="4 7" id="KW-0963">Cytoplasm</keyword>
<accession>A0A0K1Q694</accession>
<dbReference type="Pfam" id="PF09285">
    <property type="entry name" value="Elong-fact-P_C"/>
    <property type="match status" value="1"/>
</dbReference>
<comment type="subcellular location">
    <subcellularLocation>
        <location evidence="1 7">Cytoplasm</location>
    </subcellularLocation>
</comment>
<dbReference type="InterPro" id="IPR008991">
    <property type="entry name" value="Translation_prot_SH3-like_sf"/>
</dbReference>
<reference evidence="12 13" key="1">
    <citation type="submission" date="2015-08" db="EMBL/GenBank/DDBJ databases">
        <authorList>
            <person name="Babu N.S."/>
            <person name="Beckwith C.J."/>
            <person name="Beseler K.G."/>
            <person name="Brison A."/>
            <person name="Carone J.V."/>
            <person name="Caskin T.P."/>
            <person name="Diamond M."/>
            <person name="Durham M.E."/>
            <person name="Foxe J.M."/>
            <person name="Go M."/>
            <person name="Henderson B.A."/>
            <person name="Jones I.B."/>
            <person name="McGettigan J.A."/>
            <person name="Micheletti S.J."/>
            <person name="Nasrallah M.E."/>
            <person name="Ortiz D."/>
            <person name="Piller C.R."/>
            <person name="Privatt S.R."/>
            <person name="Schneider S.L."/>
            <person name="Sharp S."/>
            <person name="Smith T.C."/>
            <person name="Stanton J.D."/>
            <person name="Ullery H.E."/>
            <person name="Wilson R.J."/>
            <person name="Serrano M.G."/>
            <person name="Buck G."/>
            <person name="Lee V."/>
            <person name="Wang Y."/>
            <person name="Carvalho R."/>
            <person name="Voegtly L."/>
            <person name="Shi R."/>
            <person name="Duckworth R."/>
            <person name="Johnson A."/>
            <person name="Loviza R."/>
            <person name="Walstead R."/>
            <person name="Shah Z."/>
            <person name="Kiflezghi M."/>
            <person name="Wade K."/>
            <person name="Ball S.L."/>
            <person name="Bradley K.W."/>
            <person name="Asai D.J."/>
            <person name="Bowman C.A."/>
            <person name="Russell D.A."/>
            <person name="Pope W.H."/>
            <person name="Jacobs-Sera D."/>
            <person name="Hendrix R.W."/>
            <person name="Hatfull G.F."/>
        </authorList>
    </citation>
    <scope>NUCLEOTIDE SEQUENCE [LARGE SCALE GENOMIC DNA]</scope>
    <source>
        <strain evidence="12 13">DSM 27648</strain>
    </source>
</reference>
<dbReference type="Proteomes" id="UP000064967">
    <property type="component" value="Chromosome"/>
</dbReference>
<evidence type="ECO:0000256" key="8">
    <source>
        <dbReference type="NCBIfam" id="TIGR00038"/>
    </source>
</evidence>
<dbReference type="SUPFAM" id="SSF50249">
    <property type="entry name" value="Nucleic acid-binding proteins"/>
    <property type="match status" value="2"/>
</dbReference>
<sequence length="187" mass="20596">MASTTDIRKGLKIQIDGVPFHIVEHQFVKPGKGQSFTRCRVRNLVNGSVVERTWKSGDSVELADVEDRKMTYSWEEGDNYVFMDTNTGDQIYVGKEKVGDESRFLAEGLEVEVTLFNGNPIGIDMPPNVIMQVVASEPGVKGDTASGATKPATLVTGATVNVPLFIKEGEWIKIDTATGQYQERINK</sequence>
<organism evidence="12 13">
    <name type="scientific">Labilithrix luteola</name>
    <dbReference type="NCBI Taxonomy" id="1391654"/>
    <lineage>
        <taxon>Bacteria</taxon>
        <taxon>Pseudomonadati</taxon>
        <taxon>Myxococcota</taxon>
        <taxon>Polyangia</taxon>
        <taxon>Polyangiales</taxon>
        <taxon>Labilitrichaceae</taxon>
        <taxon>Labilithrix</taxon>
    </lineage>
</organism>
<keyword evidence="5 7" id="KW-0251">Elongation factor</keyword>
<dbReference type="PANTHER" id="PTHR30053">
    <property type="entry name" value="ELONGATION FACTOR P"/>
    <property type="match status" value="1"/>
</dbReference>
<dbReference type="NCBIfam" id="TIGR00038">
    <property type="entry name" value="efp"/>
    <property type="match status" value="1"/>
</dbReference>
<dbReference type="CDD" id="cd05794">
    <property type="entry name" value="S1_EF-P_repeat_2"/>
    <property type="match status" value="1"/>
</dbReference>
<dbReference type="GO" id="GO:0043043">
    <property type="term" value="P:peptide biosynthetic process"/>
    <property type="evidence" value="ECO:0007669"/>
    <property type="project" value="InterPro"/>
</dbReference>
<evidence type="ECO:0000313" key="12">
    <source>
        <dbReference type="EMBL" id="AKV01187.1"/>
    </source>
</evidence>
<dbReference type="InterPro" id="IPR013852">
    <property type="entry name" value="Transl_elong_P/YeiP_CS"/>
</dbReference>
<comment type="function">
    <text evidence="7">Involved in peptide bond synthesis. Stimulates efficient translation and peptide-bond synthesis on native or reconstituted 70S ribosomes in vitro. Probably functions indirectly by altering the affinity of the ribosome for aminoacyl-tRNA, thus increasing their reactivity as acceptors for peptidyl transferase.</text>
</comment>
<dbReference type="SMART" id="SM00841">
    <property type="entry name" value="Elong-fact-P_C"/>
    <property type="match status" value="1"/>
</dbReference>
<dbReference type="UniPathway" id="UPA00345"/>
<dbReference type="RefSeq" id="WP_146652339.1">
    <property type="nucleotide sequence ID" value="NZ_CP012333.1"/>
</dbReference>
<dbReference type="GO" id="GO:0005829">
    <property type="term" value="C:cytosol"/>
    <property type="evidence" value="ECO:0007669"/>
    <property type="project" value="UniProtKB-ARBA"/>
</dbReference>
<evidence type="ECO:0000256" key="7">
    <source>
        <dbReference type="HAMAP-Rule" id="MF_00141"/>
    </source>
</evidence>
<evidence type="ECO:0000256" key="5">
    <source>
        <dbReference type="ARBA" id="ARBA00022768"/>
    </source>
</evidence>